<proteinExistence type="predicted"/>
<evidence type="ECO:0000259" key="2">
    <source>
        <dbReference type="Pfam" id="PF23639"/>
    </source>
</evidence>
<dbReference type="Pfam" id="PF23639">
    <property type="entry name" value="DUF7146"/>
    <property type="match status" value="1"/>
</dbReference>
<dbReference type="Pfam" id="PF13362">
    <property type="entry name" value="Toprim_3"/>
    <property type="match status" value="1"/>
</dbReference>
<evidence type="ECO:0000313" key="4">
    <source>
        <dbReference type="Proteomes" id="UP001495147"/>
    </source>
</evidence>
<dbReference type="InterPro" id="IPR055570">
    <property type="entry name" value="DUF7146"/>
</dbReference>
<dbReference type="Gene3D" id="3.40.1360.10">
    <property type="match status" value="1"/>
</dbReference>
<sequence length="318" mass="33971">MHDPVQAFKVAILAALGHAPDVIEPGRLQRFATSDKRGDSAGWCKLFADLRGGVYGCNRAGVSETWQANRDQPMTRQQRAELAKHVAEAAAEREAEQRQQWAENAGRIARLWAQCVPLVAGDPVTLYLKRRGFAGVWPLPACLRLHRALPCWDGDKKIGTHPAMVAPLVAPDGRIVALHRTYLTADGRKADVPTVKKLTATAGPLAGACIPLHEPQRGVIGIAEGIETALAAWLASGLPTVAAYSAGNLAAWQWPGSVQRLAIFADNDRAGRESADALRARAFSAGIGCEVVTPSDDGTDWCDVWAQRGAVTIEGAAV</sequence>
<organism evidence="3 4">
    <name type="scientific">Roseateles paludis</name>
    <dbReference type="NCBI Taxonomy" id="3145238"/>
    <lineage>
        <taxon>Bacteria</taxon>
        <taxon>Pseudomonadati</taxon>
        <taxon>Pseudomonadota</taxon>
        <taxon>Betaproteobacteria</taxon>
        <taxon>Burkholderiales</taxon>
        <taxon>Sphaerotilaceae</taxon>
        <taxon>Roseateles</taxon>
    </lineage>
</organism>
<reference evidence="3 4" key="1">
    <citation type="submission" date="2024-05" db="EMBL/GenBank/DDBJ databases">
        <title>Roseateles sp. DJS-2-20 16S ribosomal RNA gene Genome sequencing and assembly.</title>
        <authorList>
            <person name="Woo H."/>
        </authorList>
    </citation>
    <scope>NUCLEOTIDE SEQUENCE [LARGE SCALE GENOMIC DNA]</scope>
    <source>
        <strain evidence="3 4">DJS-2-20</strain>
    </source>
</reference>
<gene>
    <name evidence="3" type="ORF">ABDJ85_09270</name>
</gene>
<comment type="caution">
    <text evidence="3">The sequence shown here is derived from an EMBL/GenBank/DDBJ whole genome shotgun (WGS) entry which is preliminary data.</text>
</comment>
<protein>
    <submittedName>
        <fullName evidence="3">Toprim domain-containing protein</fullName>
    </submittedName>
</protein>
<name>A0ABV0G1P4_9BURK</name>
<evidence type="ECO:0000313" key="3">
    <source>
        <dbReference type="EMBL" id="MEO3691657.1"/>
    </source>
</evidence>
<evidence type="ECO:0000259" key="1">
    <source>
        <dbReference type="Pfam" id="PF13362"/>
    </source>
</evidence>
<feature type="domain" description="Toprim" evidence="1">
    <location>
        <begin position="220"/>
        <end position="310"/>
    </location>
</feature>
<keyword evidence="4" id="KW-1185">Reference proteome</keyword>
<dbReference type="InterPro" id="IPR006171">
    <property type="entry name" value="TOPRIM_dom"/>
</dbReference>
<dbReference type="CDD" id="cd01029">
    <property type="entry name" value="TOPRIM_primases"/>
    <property type="match status" value="1"/>
</dbReference>
<dbReference type="Proteomes" id="UP001495147">
    <property type="component" value="Unassembled WGS sequence"/>
</dbReference>
<dbReference type="InterPro" id="IPR034154">
    <property type="entry name" value="TOPRIM_DnaG/twinkle"/>
</dbReference>
<feature type="domain" description="DUF7146" evidence="2">
    <location>
        <begin position="104"/>
        <end position="201"/>
    </location>
</feature>
<dbReference type="EMBL" id="JBDPZD010000002">
    <property type="protein sequence ID" value="MEO3691657.1"/>
    <property type="molecule type" value="Genomic_DNA"/>
</dbReference>
<accession>A0ABV0G1P4</accession>